<comment type="caution">
    <text evidence="1">The sequence shown here is derived from an EMBL/GenBank/DDBJ whole genome shotgun (WGS) entry which is preliminary data.</text>
</comment>
<dbReference type="Gene3D" id="1.25.40.380">
    <property type="entry name" value="Protein of unknown function DUF1810"/>
    <property type="match status" value="1"/>
</dbReference>
<dbReference type="InterPro" id="IPR014937">
    <property type="entry name" value="DUF1810"/>
</dbReference>
<reference evidence="1" key="1">
    <citation type="submission" date="2023-07" db="EMBL/GenBank/DDBJ databases">
        <title>Gilvimarinus algae sp. nov., isolated from the surface of Kelp.</title>
        <authorList>
            <person name="Sun Y.Y."/>
            <person name="Gong Y."/>
            <person name="Du Z.J."/>
        </authorList>
    </citation>
    <scope>NUCLEOTIDE SEQUENCE</scope>
    <source>
        <strain evidence="1">SDUM040014</strain>
    </source>
</reference>
<name>A0ABT8TG23_9GAMM</name>
<dbReference type="EMBL" id="JAULRT010000035">
    <property type="protein sequence ID" value="MDO3381626.1"/>
    <property type="molecule type" value="Genomic_DNA"/>
</dbReference>
<gene>
    <name evidence="1" type="ORF">QWI16_05525</name>
</gene>
<proteinExistence type="predicted"/>
<dbReference type="Proteomes" id="UP001168380">
    <property type="component" value="Unassembled WGS sequence"/>
</dbReference>
<accession>A0ABT8TG23</accession>
<dbReference type="Pfam" id="PF08837">
    <property type="entry name" value="DUF1810"/>
    <property type="match status" value="1"/>
</dbReference>
<organism evidence="1 2">
    <name type="scientific">Gilvimarinus algae</name>
    <dbReference type="NCBI Taxonomy" id="3058037"/>
    <lineage>
        <taxon>Bacteria</taxon>
        <taxon>Pseudomonadati</taxon>
        <taxon>Pseudomonadota</taxon>
        <taxon>Gammaproteobacteria</taxon>
        <taxon>Cellvibrionales</taxon>
        <taxon>Cellvibrionaceae</taxon>
        <taxon>Gilvimarinus</taxon>
    </lineage>
</organism>
<evidence type="ECO:0000313" key="2">
    <source>
        <dbReference type="Proteomes" id="UP001168380"/>
    </source>
</evidence>
<dbReference type="InterPro" id="IPR036287">
    <property type="entry name" value="Rv1873-like_sf"/>
</dbReference>
<dbReference type="RefSeq" id="WP_302711761.1">
    <property type="nucleotide sequence ID" value="NZ_JAULRT010000035.1"/>
</dbReference>
<dbReference type="SUPFAM" id="SSF140736">
    <property type="entry name" value="Rv1873-like"/>
    <property type="match status" value="1"/>
</dbReference>
<protein>
    <submittedName>
        <fullName evidence="1">DUF1810 domain-containing protein</fullName>
    </submittedName>
</protein>
<sequence length="143" mass="16351">MSFHLHRFIDAQDEHFPQILAELNAGRKQTHWMWYVFPQLKGLGRSTTANYYAISSQDEARAYWRHAVLGPRLRACTQAVNQHGKRSAQQVFGHPDHLKFHSCMTLFAEISQNDPIVAQALDQFFKGERDKATLDLLETGGAL</sequence>
<dbReference type="PIRSF" id="PIRSF008546">
    <property type="entry name" value="UCP008546"/>
    <property type="match status" value="1"/>
</dbReference>
<evidence type="ECO:0000313" key="1">
    <source>
        <dbReference type="EMBL" id="MDO3381626.1"/>
    </source>
</evidence>
<keyword evidence="2" id="KW-1185">Reference proteome</keyword>